<reference evidence="2 3" key="1">
    <citation type="submission" date="2018-10" db="EMBL/GenBank/DDBJ databases">
        <authorList>
            <person name="Jung H.S."/>
            <person name="Jeon C.O."/>
        </authorList>
    </citation>
    <scope>NUCLEOTIDE SEQUENCE [LARGE SCALE GENOMIC DNA]</scope>
    <source>
        <strain evidence="2 3">MA-7-27</strain>
    </source>
</reference>
<protein>
    <submittedName>
        <fullName evidence="2">Uncharacterized protein</fullName>
    </submittedName>
</protein>
<keyword evidence="3" id="KW-1185">Reference proteome</keyword>
<proteinExistence type="predicted"/>
<comment type="caution">
    <text evidence="2">The sequence shown here is derived from an EMBL/GenBank/DDBJ whole genome shotgun (WGS) entry which is preliminary data.</text>
</comment>
<evidence type="ECO:0000313" key="2">
    <source>
        <dbReference type="EMBL" id="RMA43520.1"/>
    </source>
</evidence>
<accession>A0A3L9YLB8</accession>
<sequence>MPERPASLDHREPEVKPISRNTGAARKTRRPRKLNQILGGLAVVSAATAPIFADQPPVSATLRCDVAVPDMDGQVPGLCGAVQMALSQAHGLSFGDDPADLAFVMTIHDLRPDLIVAHLEWRSAAAKGRGPRIRFGLLDTTLSPALHQRFADGLVRSAPLPFSPAPSE</sequence>
<gene>
    <name evidence="2" type="ORF">D9R08_00815</name>
</gene>
<dbReference type="EMBL" id="RCNT01000001">
    <property type="protein sequence ID" value="RMA43520.1"/>
    <property type="molecule type" value="Genomic_DNA"/>
</dbReference>
<name>A0A3L9YLB8_9RHOB</name>
<organism evidence="2 3">
    <name type="scientific">Rhodophyticola porphyridii</name>
    <dbReference type="NCBI Taxonomy" id="1852017"/>
    <lineage>
        <taxon>Bacteria</taxon>
        <taxon>Pseudomonadati</taxon>
        <taxon>Pseudomonadota</taxon>
        <taxon>Alphaproteobacteria</taxon>
        <taxon>Rhodobacterales</taxon>
        <taxon>Roseobacteraceae</taxon>
        <taxon>Rhodophyticola</taxon>
    </lineage>
</organism>
<dbReference type="Proteomes" id="UP000281343">
    <property type="component" value="Unassembled WGS sequence"/>
</dbReference>
<feature type="region of interest" description="Disordered" evidence="1">
    <location>
        <begin position="1"/>
        <end position="30"/>
    </location>
</feature>
<dbReference type="AlphaFoldDB" id="A0A3L9YLB8"/>
<evidence type="ECO:0000256" key="1">
    <source>
        <dbReference type="SAM" id="MobiDB-lite"/>
    </source>
</evidence>
<feature type="compositionally biased region" description="Basic and acidic residues" evidence="1">
    <location>
        <begin position="1"/>
        <end position="17"/>
    </location>
</feature>
<evidence type="ECO:0000313" key="3">
    <source>
        <dbReference type="Proteomes" id="UP000281343"/>
    </source>
</evidence>